<feature type="compositionally biased region" description="Polar residues" evidence="1">
    <location>
        <begin position="285"/>
        <end position="294"/>
    </location>
</feature>
<comment type="caution">
    <text evidence="2">The sequence shown here is derived from an EMBL/GenBank/DDBJ whole genome shotgun (WGS) entry which is preliminary data.</text>
</comment>
<evidence type="ECO:0000313" key="2">
    <source>
        <dbReference type="EMBL" id="KAK6495614.1"/>
    </source>
</evidence>
<evidence type="ECO:0000313" key="4">
    <source>
        <dbReference type="Proteomes" id="UP001370758"/>
    </source>
</evidence>
<dbReference type="EMBL" id="JAVHJL010000003">
    <property type="protein sequence ID" value="KAK6507789.1"/>
    <property type="molecule type" value="Genomic_DNA"/>
</dbReference>
<protein>
    <recommendedName>
        <fullName evidence="5">Trafficking protein particle complex subunit 11 domain-containing protein</fullName>
    </recommendedName>
</protein>
<evidence type="ECO:0000256" key="1">
    <source>
        <dbReference type="SAM" id="MobiDB-lite"/>
    </source>
</evidence>
<organism evidence="2 4">
    <name type="scientific">Arthrobotrys musiformis</name>
    <dbReference type="NCBI Taxonomy" id="47236"/>
    <lineage>
        <taxon>Eukaryota</taxon>
        <taxon>Fungi</taxon>
        <taxon>Dikarya</taxon>
        <taxon>Ascomycota</taxon>
        <taxon>Pezizomycotina</taxon>
        <taxon>Orbiliomycetes</taxon>
        <taxon>Orbiliales</taxon>
        <taxon>Orbiliaceae</taxon>
        <taxon>Arthrobotrys</taxon>
    </lineage>
</organism>
<sequence length="312" mass="35662">MTHHPEADSEFQQHENRTFVVIGINNVKIVAAMIETIRSSYRGSITSEIASNMQLVFRYGFKYDIHNPHDSLAHYHRELKFVVSTIPMHQDIVTLQWETREGPKTSDESSDTARVFWRTGHRLEFLTLGTHLFNTGNLLSKKNNFRSALFNYRGALEVIKRAQMVCYWQGANLERLLPYLEAIIRYNLRVCCAKQAVTTNNIPPDARQFYLAEIQLDRLESEYMTWGKGPMALLIAILQISAQQNSGSIVKKLELFIRHSPEDEKKVSMARSLIELVKSPLLNQSPRLSVSDPSSPKGPNASTNKSSYQICF</sequence>
<reference evidence="2 4" key="1">
    <citation type="submission" date="2023-08" db="EMBL/GenBank/DDBJ databases">
        <authorList>
            <person name="Palmer J.M."/>
        </authorList>
    </citation>
    <scope>NUCLEOTIDE SEQUENCE [LARGE SCALE GENOMIC DNA]</scope>
    <source>
        <strain evidence="2 4">TWF481</strain>
    </source>
</reference>
<evidence type="ECO:0000313" key="3">
    <source>
        <dbReference type="EMBL" id="KAK6507789.1"/>
    </source>
</evidence>
<dbReference type="Proteomes" id="UP001370758">
    <property type="component" value="Unassembled WGS sequence"/>
</dbReference>
<keyword evidence="4" id="KW-1185">Reference proteome</keyword>
<name>A0AAV9VT08_9PEZI</name>
<evidence type="ECO:0008006" key="5">
    <source>
        <dbReference type="Google" id="ProtNLM"/>
    </source>
</evidence>
<accession>A0AAV9VT08</accession>
<dbReference type="AlphaFoldDB" id="A0AAV9VT08"/>
<feature type="compositionally biased region" description="Polar residues" evidence="1">
    <location>
        <begin position="300"/>
        <end position="312"/>
    </location>
</feature>
<feature type="region of interest" description="Disordered" evidence="1">
    <location>
        <begin position="285"/>
        <end position="312"/>
    </location>
</feature>
<proteinExistence type="predicted"/>
<gene>
    <name evidence="2" type="ORF">TWF481_002662</name>
    <name evidence="3" type="ORF">TWF481_006211</name>
</gene>
<dbReference type="EMBL" id="JAVHJL010000012">
    <property type="protein sequence ID" value="KAK6495614.1"/>
    <property type="molecule type" value="Genomic_DNA"/>
</dbReference>